<keyword evidence="10" id="KW-0238">DNA-binding</keyword>
<evidence type="ECO:0000256" key="1">
    <source>
        <dbReference type="ARBA" id="ARBA00022679"/>
    </source>
</evidence>
<keyword evidence="1" id="KW-0808">Transferase</keyword>
<keyword evidence="2" id="KW-0548">Nucleotidyltransferase</keyword>
<evidence type="ECO:0000313" key="12">
    <source>
        <dbReference type="EMBL" id="GIY59178.1"/>
    </source>
</evidence>
<dbReference type="AlphaFoldDB" id="A0AAV4UN31"/>
<dbReference type="GO" id="GO:0003677">
    <property type="term" value="F:DNA binding"/>
    <property type="evidence" value="ECO:0007669"/>
    <property type="project" value="UniProtKB-KW"/>
</dbReference>
<dbReference type="Pfam" id="PF02407">
    <property type="entry name" value="Viral_Rep"/>
    <property type="match status" value="1"/>
</dbReference>
<dbReference type="GO" id="GO:0016787">
    <property type="term" value="F:hydrolase activity"/>
    <property type="evidence" value="ECO:0007669"/>
    <property type="project" value="UniProtKB-KW"/>
</dbReference>
<name>A0AAV4UN31_CAEEX</name>
<keyword evidence="5" id="KW-0479">Metal-binding</keyword>
<feature type="domain" description="CRESS-DNA virus Rep endonuclease" evidence="11">
    <location>
        <begin position="1"/>
        <end position="69"/>
    </location>
</feature>
<keyword evidence="13" id="KW-1185">Reference proteome</keyword>
<dbReference type="InterPro" id="IPR023211">
    <property type="entry name" value="DNA_pol_palm_dom_sf"/>
</dbReference>
<comment type="caution">
    <text evidence="12">The sequence shown here is derived from an EMBL/GenBank/DDBJ whole genome shotgun (WGS) entry which is preliminary data.</text>
</comment>
<evidence type="ECO:0000313" key="13">
    <source>
        <dbReference type="Proteomes" id="UP001054945"/>
    </source>
</evidence>
<evidence type="ECO:0000256" key="9">
    <source>
        <dbReference type="ARBA" id="ARBA00023124"/>
    </source>
</evidence>
<evidence type="ECO:0000256" key="10">
    <source>
        <dbReference type="ARBA" id="ARBA00023125"/>
    </source>
</evidence>
<dbReference type="PROSITE" id="PS52020">
    <property type="entry name" value="CRESS_DNA_REP"/>
    <property type="match status" value="1"/>
</dbReference>
<dbReference type="Proteomes" id="UP001054945">
    <property type="component" value="Unassembled WGS sequence"/>
</dbReference>
<keyword evidence="4" id="KW-0540">Nuclease</keyword>
<accession>A0AAV4UN31</accession>
<evidence type="ECO:0000256" key="5">
    <source>
        <dbReference type="ARBA" id="ARBA00022723"/>
    </source>
</evidence>
<dbReference type="GO" id="GO:0000166">
    <property type="term" value="F:nucleotide binding"/>
    <property type="evidence" value="ECO:0007669"/>
    <property type="project" value="UniProtKB-KW"/>
</dbReference>
<reference evidence="12 13" key="1">
    <citation type="submission" date="2021-06" db="EMBL/GenBank/DDBJ databases">
        <title>Caerostris extrusa draft genome.</title>
        <authorList>
            <person name="Kono N."/>
            <person name="Arakawa K."/>
        </authorList>
    </citation>
    <scope>NUCLEOTIDE SEQUENCE [LARGE SCALE GENOMIC DNA]</scope>
</reference>
<protein>
    <recommendedName>
        <fullName evidence="11">CRESS-DNA virus Rep endonuclease domain-containing protein</fullName>
    </recommendedName>
</protein>
<sequence>MAENLVRKTGKPHLQGYMVFKNSQRLSAAKKILPAAHLEISRGYASGCCGLFLRKLQRFTGSLVKIKTHLQIFFIAAFSTAWARLKLYQEMDKLDENALYHDKDGIICASDGKNDLPPDNSLEEFYQRTRGRRNYYYYR</sequence>
<evidence type="ECO:0000256" key="7">
    <source>
        <dbReference type="ARBA" id="ARBA00022759"/>
    </source>
</evidence>
<evidence type="ECO:0000256" key="2">
    <source>
        <dbReference type="ARBA" id="ARBA00022695"/>
    </source>
</evidence>
<proteinExistence type="predicted"/>
<keyword evidence="9" id="KW-0190">Covalent protein-DNA linkage</keyword>
<keyword evidence="7" id="KW-0255">Endonuclease</keyword>
<dbReference type="InterPro" id="IPR049912">
    <property type="entry name" value="CRESS_DNA_REP"/>
</dbReference>
<keyword evidence="8" id="KW-0378">Hydrolase</keyword>
<evidence type="ECO:0000256" key="3">
    <source>
        <dbReference type="ARBA" id="ARBA00022705"/>
    </source>
</evidence>
<evidence type="ECO:0000259" key="11">
    <source>
        <dbReference type="PROSITE" id="PS52020"/>
    </source>
</evidence>
<dbReference type="GO" id="GO:0016779">
    <property type="term" value="F:nucleotidyltransferase activity"/>
    <property type="evidence" value="ECO:0007669"/>
    <property type="project" value="UniProtKB-KW"/>
</dbReference>
<dbReference type="Gene3D" id="3.90.1600.10">
    <property type="entry name" value="Palm domain of DNA polymerase"/>
    <property type="match status" value="1"/>
</dbReference>
<gene>
    <name evidence="12" type="ORF">CEXT_582041</name>
</gene>
<organism evidence="12 13">
    <name type="scientific">Caerostris extrusa</name>
    <name type="common">Bark spider</name>
    <name type="synonym">Caerostris bankana</name>
    <dbReference type="NCBI Taxonomy" id="172846"/>
    <lineage>
        <taxon>Eukaryota</taxon>
        <taxon>Metazoa</taxon>
        <taxon>Ecdysozoa</taxon>
        <taxon>Arthropoda</taxon>
        <taxon>Chelicerata</taxon>
        <taxon>Arachnida</taxon>
        <taxon>Araneae</taxon>
        <taxon>Araneomorphae</taxon>
        <taxon>Entelegynae</taxon>
        <taxon>Araneoidea</taxon>
        <taxon>Araneidae</taxon>
        <taxon>Caerostris</taxon>
    </lineage>
</organism>
<evidence type="ECO:0000256" key="6">
    <source>
        <dbReference type="ARBA" id="ARBA00022741"/>
    </source>
</evidence>
<keyword evidence="6" id="KW-0547">Nucleotide-binding</keyword>
<keyword evidence="3" id="KW-0235">DNA replication</keyword>
<dbReference type="GO" id="GO:0046872">
    <property type="term" value="F:metal ion binding"/>
    <property type="evidence" value="ECO:0007669"/>
    <property type="project" value="UniProtKB-KW"/>
</dbReference>
<dbReference type="GO" id="GO:0004519">
    <property type="term" value="F:endonuclease activity"/>
    <property type="evidence" value="ECO:0007669"/>
    <property type="project" value="UniProtKB-KW"/>
</dbReference>
<evidence type="ECO:0000256" key="4">
    <source>
        <dbReference type="ARBA" id="ARBA00022722"/>
    </source>
</evidence>
<evidence type="ECO:0000256" key="8">
    <source>
        <dbReference type="ARBA" id="ARBA00022801"/>
    </source>
</evidence>
<dbReference type="GO" id="GO:0006260">
    <property type="term" value="P:DNA replication"/>
    <property type="evidence" value="ECO:0007669"/>
    <property type="project" value="UniProtKB-KW"/>
</dbReference>
<dbReference type="EMBL" id="BPLR01013177">
    <property type="protein sequence ID" value="GIY59178.1"/>
    <property type="molecule type" value="Genomic_DNA"/>
</dbReference>